<dbReference type="Gene3D" id="3.40.50.720">
    <property type="entry name" value="NAD(P)-binding Rossmann-like Domain"/>
    <property type="match status" value="1"/>
</dbReference>
<organism evidence="3 4">
    <name type="scientific">Desulfobulbus oligotrophicus</name>
    <dbReference type="NCBI Taxonomy" id="1909699"/>
    <lineage>
        <taxon>Bacteria</taxon>
        <taxon>Pseudomonadati</taxon>
        <taxon>Thermodesulfobacteriota</taxon>
        <taxon>Desulfobulbia</taxon>
        <taxon>Desulfobulbales</taxon>
        <taxon>Desulfobulbaceae</taxon>
        <taxon>Desulfobulbus</taxon>
    </lineage>
</organism>
<name>A0A7T5VD09_9BACT</name>
<dbReference type="InterPro" id="IPR050177">
    <property type="entry name" value="Lipid_A_modif_metabolic_enz"/>
</dbReference>
<accession>A0A7T5VD09</accession>
<dbReference type="AlphaFoldDB" id="A0A7T5VD09"/>
<evidence type="ECO:0000256" key="1">
    <source>
        <dbReference type="SAM" id="Coils"/>
    </source>
</evidence>
<evidence type="ECO:0000259" key="2">
    <source>
        <dbReference type="Pfam" id="PF01370"/>
    </source>
</evidence>
<dbReference type="KEGG" id="dog:HP555_07035"/>
<dbReference type="RefSeq" id="WP_199260948.1">
    <property type="nucleotide sequence ID" value="NZ_CP054140.1"/>
</dbReference>
<keyword evidence="4" id="KW-1185">Reference proteome</keyword>
<dbReference type="EMBL" id="CP054140">
    <property type="protein sequence ID" value="QQG65637.1"/>
    <property type="molecule type" value="Genomic_DNA"/>
</dbReference>
<reference evidence="3 4" key="1">
    <citation type="submission" date="2020-05" db="EMBL/GenBank/DDBJ databases">
        <title>Complete genome of Desulfobulbus oligotrophicus.</title>
        <authorList>
            <person name="Podar M."/>
        </authorList>
    </citation>
    <scope>NUCLEOTIDE SEQUENCE [LARGE SCALE GENOMIC DNA]</scope>
    <source>
        <strain evidence="3 4">Prop6</strain>
    </source>
</reference>
<keyword evidence="1" id="KW-0175">Coiled coil</keyword>
<dbReference type="Pfam" id="PF01370">
    <property type="entry name" value="Epimerase"/>
    <property type="match status" value="1"/>
</dbReference>
<feature type="coiled-coil region" evidence="1">
    <location>
        <begin position="507"/>
        <end position="557"/>
    </location>
</feature>
<evidence type="ECO:0000313" key="3">
    <source>
        <dbReference type="EMBL" id="QQG65637.1"/>
    </source>
</evidence>
<evidence type="ECO:0000313" key="4">
    <source>
        <dbReference type="Proteomes" id="UP000596092"/>
    </source>
</evidence>
<proteinExistence type="predicted"/>
<dbReference type="PANTHER" id="PTHR43245">
    <property type="entry name" value="BIFUNCTIONAL POLYMYXIN RESISTANCE PROTEIN ARNA"/>
    <property type="match status" value="1"/>
</dbReference>
<protein>
    <submittedName>
        <fullName evidence="3">NAD(P)-dependent oxidoreductase</fullName>
    </submittedName>
</protein>
<sequence>MDATLPGILLTGASGFVGRNFIKAAGGSFRLFCVARRSMEEAGVQPEANLRWIQVDIADRDKLLANSQRLRDHGGIDYVVNLAGYYDFTNQEHPEYVRTNVWGTRNMLDLAKELHVKRFIFASSQAACRFGVTVDEQTAPDAPIPYARSKRKGEELIHEYAQWVPGAIVRIAAVFSDWCEYPPLYTMLNNWCSGKVLESHILAGRGRSAIPYIHVHDLVQLFLRILDKSNELEKICVFNGGPDGAVSHLELFNVATQFYYNAPRKPFFTPRWLLKPMVLARYVLCHLQGKEPFERLWMLDYIDQQLVADSARTRDHLDWKVTPRKTIIRRLVFLVENMKKNPELWRSWNEAMLVKTAYRPQLLLHDRLCEALTNARDDMVDAITTQLTTRSATAPAMAARDTGPDRETAGAATDLQAVSSTVARSHAKLLYQLIVTVLRTRNRPMMQQYAHTISFLPLSSGFTNKLISHSLFVMGEHLIEQFRSHFEFKKQPVKADDYITMTIHMAIDQIEDQIELARRQSPLLREELRKTPPPADNRRLEAVIVQLEELCNDAMAAHSWTSPMIRE</sequence>
<dbReference type="InterPro" id="IPR036291">
    <property type="entry name" value="NAD(P)-bd_dom_sf"/>
</dbReference>
<dbReference type="InterPro" id="IPR001509">
    <property type="entry name" value="Epimerase_deHydtase"/>
</dbReference>
<gene>
    <name evidence="3" type="ORF">HP555_07035</name>
</gene>
<dbReference type="Proteomes" id="UP000596092">
    <property type="component" value="Chromosome"/>
</dbReference>
<dbReference type="SUPFAM" id="SSF51735">
    <property type="entry name" value="NAD(P)-binding Rossmann-fold domains"/>
    <property type="match status" value="1"/>
</dbReference>
<feature type="domain" description="NAD-dependent epimerase/dehydratase" evidence="2">
    <location>
        <begin position="8"/>
        <end position="234"/>
    </location>
</feature>